<keyword evidence="1" id="KW-0472">Membrane</keyword>
<keyword evidence="1" id="KW-0812">Transmembrane</keyword>
<evidence type="ECO:0000313" key="2">
    <source>
        <dbReference type="EMBL" id="KKM15844.1"/>
    </source>
</evidence>
<organism evidence="2">
    <name type="scientific">marine sediment metagenome</name>
    <dbReference type="NCBI Taxonomy" id="412755"/>
    <lineage>
        <taxon>unclassified sequences</taxon>
        <taxon>metagenomes</taxon>
        <taxon>ecological metagenomes</taxon>
    </lineage>
</organism>
<accession>A0A0F9I855</accession>
<feature type="non-terminal residue" evidence="2">
    <location>
        <position position="37"/>
    </location>
</feature>
<protein>
    <submittedName>
        <fullName evidence="2">Uncharacterized protein</fullName>
    </submittedName>
</protein>
<gene>
    <name evidence="2" type="ORF">LCGC14_1691850</name>
</gene>
<comment type="caution">
    <text evidence="2">The sequence shown here is derived from an EMBL/GenBank/DDBJ whole genome shotgun (WGS) entry which is preliminary data.</text>
</comment>
<sequence>MDVIVFIVFIVWLIFGAYIASRDKKMDQTRPATSEEK</sequence>
<dbReference type="AlphaFoldDB" id="A0A0F9I855"/>
<dbReference type="EMBL" id="LAZR01014810">
    <property type="protein sequence ID" value="KKM15844.1"/>
    <property type="molecule type" value="Genomic_DNA"/>
</dbReference>
<name>A0A0F9I855_9ZZZZ</name>
<reference evidence="2" key="1">
    <citation type="journal article" date="2015" name="Nature">
        <title>Complex archaea that bridge the gap between prokaryotes and eukaryotes.</title>
        <authorList>
            <person name="Spang A."/>
            <person name="Saw J.H."/>
            <person name="Jorgensen S.L."/>
            <person name="Zaremba-Niedzwiedzka K."/>
            <person name="Martijn J."/>
            <person name="Lind A.E."/>
            <person name="van Eijk R."/>
            <person name="Schleper C."/>
            <person name="Guy L."/>
            <person name="Ettema T.J."/>
        </authorList>
    </citation>
    <scope>NUCLEOTIDE SEQUENCE</scope>
</reference>
<evidence type="ECO:0000256" key="1">
    <source>
        <dbReference type="SAM" id="Phobius"/>
    </source>
</evidence>
<proteinExistence type="predicted"/>
<keyword evidence="1" id="KW-1133">Transmembrane helix</keyword>
<feature type="transmembrane region" description="Helical" evidence="1">
    <location>
        <begin position="6"/>
        <end position="21"/>
    </location>
</feature>